<protein>
    <submittedName>
        <fullName evidence="1">Uncharacterized protein</fullName>
    </submittedName>
</protein>
<feature type="non-terminal residue" evidence="1">
    <location>
        <position position="166"/>
    </location>
</feature>
<dbReference type="OrthoDB" id="3267069at2759"/>
<dbReference type="AlphaFoldDB" id="A0A165FIW3"/>
<sequence length="166" mass="18962">PRHILNVHQAVTLTVGLKPFDDYLRGALSIHQLCSENQSGLTLQPWQSENWNDSVSMQFSNRFFTSKRNLHNGPTLSLPVNVDPFSISMCHQGQDCLHLQDNQVGYYERCIHHRGIAKISHINLSSIQLGHLVKLQVSYWMIRTGKDTLRLISKLVSICIIDRCVE</sequence>
<dbReference type="EMBL" id="KV427613">
    <property type="protein sequence ID" value="KZT09038.1"/>
    <property type="molecule type" value="Genomic_DNA"/>
</dbReference>
<proteinExistence type="predicted"/>
<dbReference type="RefSeq" id="XP_040766778.1">
    <property type="nucleotide sequence ID" value="XM_040903110.1"/>
</dbReference>
<gene>
    <name evidence="1" type="ORF">LAESUDRAFT_605086</name>
</gene>
<dbReference type="GeneID" id="63820141"/>
<dbReference type="InParanoid" id="A0A165FIW3"/>
<organism evidence="1 2">
    <name type="scientific">Laetiporus sulphureus 93-53</name>
    <dbReference type="NCBI Taxonomy" id="1314785"/>
    <lineage>
        <taxon>Eukaryota</taxon>
        <taxon>Fungi</taxon>
        <taxon>Dikarya</taxon>
        <taxon>Basidiomycota</taxon>
        <taxon>Agaricomycotina</taxon>
        <taxon>Agaricomycetes</taxon>
        <taxon>Polyporales</taxon>
        <taxon>Laetiporus</taxon>
    </lineage>
</organism>
<dbReference type="Proteomes" id="UP000076871">
    <property type="component" value="Unassembled WGS sequence"/>
</dbReference>
<keyword evidence="2" id="KW-1185">Reference proteome</keyword>
<evidence type="ECO:0000313" key="1">
    <source>
        <dbReference type="EMBL" id="KZT09038.1"/>
    </source>
</evidence>
<accession>A0A165FIW3</accession>
<reference evidence="1 2" key="1">
    <citation type="journal article" date="2016" name="Mol. Biol. Evol.">
        <title>Comparative Genomics of Early-Diverging Mushroom-Forming Fungi Provides Insights into the Origins of Lignocellulose Decay Capabilities.</title>
        <authorList>
            <person name="Nagy L.G."/>
            <person name="Riley R."/>
            <person name="Tritt A."/>
            <person name="Adam C."/>
            <person name="Daum C."/>
            <person name="Floudas D."/>
            <person name="Sun H."/>
            <person name="Yadav J.S."/>
            <person name="Pangilinan J."/>
            <person name="Larsson K.H."/>
            <person name="Matsuura K."/>
            <person name="Barry K."/>
            <person name="Labutti K."/>
            <person name="Kuo R."/>
            <person name="Ohm R.A."/>
            <person name="Bhattacharya S.S."/>
            <person name="Shirouzu T."/>
            <person name="Yoshinaga Y."/>
            <person name="Martin F.M."/>
            <person name="Grigoriev I.V."/>
            <person name="Hibbett D.S."/>
        </authorList>
    </citation>
    <scope>NUCLEOTIDE SEQUENCE [LARGE SCALE GENOMIC DNA]</scope>
    <source>
        <strain evidence="1 2">93-53</strain>
    </source>
</reference>
<feature type="non-terminal residue" evidence="1">
    <location>
        <position position="1"/>
    </location>
</feature>
<name>A0A165FIW3_9APHY</name>
<evidence type="ECO:0000313" key="2">
    <source>
        <dbReference type="Proteomes" id="UP000076871"/>
    </source>
</evidence>